<comment type="catalytic activity">
    <reaction evidence="8">
        <text>L-threonyl-[protein] + ATP = O-phospho-L-threonyl-[protein] + ADP + H(+)</text>
        <dbReference type="Rhea" id="RHEA:46608"/>
        <dbReference type="Rhea" id="RHEA-COMP:11060"/>
        <dbReference type="Rhea" id="RHEA-COMP:11605"/>
        <dbReference type="ChEBI" id="CHEBI:15378"/>
        <dbReference type="ChEBI" id="CHEBI:30013"/>
        <dbReference type="ChEBI" id="CHEBI:30616"/>
        <dbReference type="ChEBI" id="CHEBI:61977"/>
        <dbReference type="ChEBI" id="CHEBI:456216"/>
        <dbReference type="EC" id="2.7.11.1"/>
    </reaction>
</comment>
<evidence type="ECO:0000256" key="1">
    <source>
        <dbReference type="ARBA" id="ARBA00003747"/>
    </source>
</evidence>
<protein>
    <recommendedName>
        <fullName evidence="5">EKC/KEOPS complex subunit BUD32</fullName>
        <ecNumber evidence="3">2.7.11.1</ecNumber>
    </recommendedName>
    <alternativeName>
        <fullName evidence="6 7">Atypical Serine/threonine protein kinase BUD32</fullName>
    </alternativeName>
    <alternativeName>
        <fullName evidence="4">EKC/KEOPS complex subunit bud32</fullName>
    </alternativeName>
</protein>
<dbReference type="InterPro" id="IPR008266">
    <property type="entry name" value="Tyr_kinase_AS"/>
</dbReference>
<evidence type="ECO:0000256" key="2">
    <source>
        <dbReference type="ARBA" id="ARBA00011534"/>
    </source>
</evidence>
<proteinExistence type="predicted"/>
<dbReference type="Gene3D" id="1.10.510.10">
    <property type="entry name" value="Transferase(Phosphotransferase) domain 1"/>
    <property type="match status" value="1"/>
</dbReference>
<dbReference type="Pfam" id="PF00069">
    <property type="entry name" value="Pkinase"/>
    <property type="match status" value="1"/>
</dbReference>
<name>A0A8H2ZVV5_9HELO</name>
<comment type="catalytic activity">
    <reaction evidence="9">
        <text>L-seryl-[protein] + ATP = O-phospho-L-seryl-[protein] + ADP + H(+)</text>
        <dbReference type="Rhea" id="RHEA:17989"/>
        <dbReference type="Rhea" id="RHEA-COMP:9863"/>
        <dbReference type="Rhea" id="RHEA-COMP:11604"/>
        <dbReference type="ChEBI" id="CHEBI:15378"/>
        <dbReference type="ChEBI" id="CHEBI:29999"/>
        <dbReference type="ChEBI" id="CHEBI:30616"/>
        <dbReference type="ChEBI" id="CHEBI:83421"/>
        <dbReference type="ChEBI" id="CHEBI:456216"/>
        <dbReference type="EC" id="2.7.11.1"/>
    </reaction>
</comment>
<evidence type="ECO:0000259" key="10">
    <source>
        <dbReference type="PROSITE" id="PS50011"/>
    </source>
</evidence>
<dbReference type="OrthoDB" id="4062651at2759"/>
<comment type="function">
    <text evidence="1">Component of the EKC/KEOPS complex that is required for the formation of a threonylcarbamoyl group on adenosine at position 37 (t(6)A37) in tRNAs that read codons beginning with adenine. The complex is probably involved in the transfer of the threonylcarbamoyl moiety of threonylcarbamoyl-AMP (TC-AMP) to the N6 group of A37. BUD32 has ATPase activity in the context of the EKC/KEOPS complex and likely plays a supporting role to the catalytic subunit KAE1. The EKC/KEOPS complex also promotes both telomere uncapping and telomere elongation. The complex is required for efficient recruitment of transcriptional coactivators.</text>
</comment>
<evidence type="ECO:0000256" key="7">
    <source>
        <dbReference type="ARBA" id="ARBA00033194"/>
    </source>
</evidence>
<dbReference type="PROSITE" id="PS00109">
    <property type="entry name" value="PROTEIN_KINASE_TYR"/>
    <property type="match status" value="1"/>
</dbReference>
<dbReference type="EC" id="2.7.11.1" evidence="3"/>
<evidence type="ECO:0000256" key="3">
    <source>
        <dbReference type="ARBA" id="ARBA00012513"/>
    </source>
</evidence>
<evidence type="ECO:0000256" key="9">
    <source>
        <dbReference type="ARBA" id="ARBA00048679"/>
    </source>
</evidence>
<dbReference type="GO" id="GO:0044773">
    <property type="term" value="P:mitotic DNA damage checkpoint signaling"/>
    <property type="evidence" value="ECO:0007669"/>
    <property type="project" value="TreeGrafter"/>
</dbReference>
<dbReference type="PANTHER" id="PTHR44167">
    <property type="entry name" value="OVARIAN-SPECIFIC SERINE/THREONINE-PROTEIN KINASE LOK-RELATED"/>
    <property type="match status" value="1"/>
</dbReference>
<evidence type="ECO:0000313" key="11">
    <source>
        <dbReference type="EMBL" id="CAD6455019.1"/>
    </source>
</evidence>
<reference evidence="11" key="1">
    <citation type="submission" date="2020-10" db="EMBL/GenBank/DDBJ databases">
        <authorList>
            <person name="Kusch S."/>
        </authorList>
    </citation>
    <scope>NUCLEOTIDE SEQUENCE</scope>
    <source>
        <strain evidence="11">SwB9</strain>
    </source>
</reference>
<dbReference type="InterPro" id="IPR011009">
    <property type="entry name" value="Kinase-like_dom_sf"/>
</dbReference>
<dbReference type="PROSITE" id="PS50011">
    <property type="entry name" value="PROTEIN_KINASE_DOM"/>
    <property type="match status" value="1"/>
</dbReference>
<accession>A0A8H2ZVV5</accession>
<sequence length="245" mass="27638">MEIITSAESFKKADGGPFKFSYLQLIIRKDGQLYRARCLDRKSNISKIYNMELLETKDRGPILSPMWTALSSTQNYYILREIKICELLKLHPHPNISLYVGCLSTNGRVSGICFQQYLTTLQQKVNPGHLNKSDFLSSGRLAVDDSIEACLDGVRAGIHHLHSLGIIHNDIAPSNIMFDPDGTPILIDFDSCTMVGESLYKIKRTHGWHDPEVQKAVEKNDLNAFIELQNWLIGPSPDKFLFKSG</sequence>
<evidence type="ECO:0000313" key="12">
    <source>
        <dbReference type="Proteomes" id="UP000624404"/>
    </source>
</evidence>
<evidence type="ECO:0000256" key="6">
    <source>
        <dbReference type="ARBA" id="ARBA00030980"/>
    </source>
</evidence>
<evidence type="ECO:0000256" key="5">
    <source>
        <dbReference type="ARBA" id="ARBA00019973"/>
    </source>
</evidence>
<feature type="domain" description="Protein kinase" evidence="10">
    <location>
        <begin position="7"/>
        <end position="245"/>
    </location>
</feature>
<comment type="subunit">
    <text evidence="2">Component of the EKC/KEOPS complex composed of at least BUD32, CGI121, GON7, KAE1 and PCC1; the whole complex dimerizes.</text>
</comment>
<dbReference type="Proteomes" id="UP000624404">
    <property type="component" value="Unassembled WGS sequence"/>
</dbReference>
<evidence type="ECO:0000256" key="4">
    <source>
        <dbReference type="ARBA" id="ARBA00013948"/>
    </source>
</evidence>
<dbReference type="AlphaFoldDB" id="A0A8H2ZVV5"/>
<dbReference type="SUPFAM" id="SSF56112">
    <property type="entry name" value="Protein kinase-like (PK-like)"/>
    <property type="match status" value="1"/>
</dbReference>
<dbReference type="EMBL" id="CAJHIA010000037">
    <property type="protein sequence ID" value="CAD6455019.1"/>
    <property type="molecule type" value="Genomic_DNA"/>
</dbReference>
<organism evidence="11 12">
    <name type="scientific">Sclerotinia trifoliorum</name>
    <dbReference type="NCBI Taxonomy" id="28548"/>
    <lineage>
        <taxon>Eukaryota</taxon>
        <taxon>Fungi</taxon>
        <taxon>Dikarya</taxon>
        <taxon>Ascomycota</taxon>
        <taxon>Pezizomycotina</taxon>
        <taxon>Leotiomycetes</taxon>
        <taxon>Helotiales</taxon>
        <taxon>Sclerotiniaceae</taxon>
        <taxon>Sclerotinia</taxon>
    </lineage>
</organism>
<gene>
    <name evidence="11" type="ORF">SCLTRI_LOCUS10166</name>
</gene>
<comment type="caution">
    <text evidence="11">The sequence shown here is derived from an EMBL/GenBank/DDBJ whole genome shotgun (WGS) entry which is preliminary data.</text>
</comment>
<keyword evidence="12" id="KW-1185">Reference proteome</keyword>
<dbReference type="InterPro" id="IPR000719">
    <property type="entry name" value="Prot_kinase_dom"/>
</dbReference>
<dbReference type="GO" id="GO:0005524">
    <property type="term" value="F:ATP binding"/>
    <property type="evidence" value="ECO:0007669"/>
    <property type="project" value="InterPro"/>
</dbReference>
<dbReference type="GO" id="GO:0004674">
    <property type="term" value="F:protein serine/threonine kinase activity"/>
    <property type="evidence" value="ECO:0007669"/>
    <property type="project" value="UniProtKB-EC"/>
</dbReference>
<dbReference type="GO" id="GO:0005634">
    <property type="term" value="C:nucleus"/>
    <property type="evidence" value="ECO:0007669"/>
    <property type="project" value="TreeGrafter"/>
</dbReference>
<evidence type="ECO:0000256" key="8">
    <source>
        <dbReference type="ARBA" id="ARBA00047899"/>
    </source>
</evidence>
<dbReference type="PANTHER" id="PTHR44167:SF24">
    <property type="entry name" value="SERINE_THREONINE-PROTEIN KINASE CHK2"/>
    <property type="match status" value="1"/>
</dbReference>